<feature type="transmembrane region" description="Helical" evidence="1">
    <location>
        <begin position="146"/>
        <end position="167"/>
    </location>
</feature>
<dbReference type="InterPro" id="IPR011674">
    <property type="entry name" value="DUF1616"/>
</dbReference>
<keyword evidence="1" id="KW-0472">Membrane</keyword>
<dbReference type="Pfam" id="PF07760">
    <property type="entry name" value="DUF1616"/>
    <property type="match status" value="1"/>
</dbReference>
<dbReference type="AlphaFoldDB" id="G4RKA7"/>
<gene>
    <name evidence="3" type="ordered locus">TTX_1367</name>
</gene>
<dbReference type="OrthoDB" id="19311at2157"/>
<evidence type="ECO:0000259" key="2">
    <source>
        <dbReference type="Pfam" id="PF07760"/>
    </source>
</evidence>
<dbReference type="Proteomes" id="UP000002654">
    <property type="component" value="Chromosome"/>
</dbReference>
<sequence>MGRAYLLALVLMLIVTPAFAMSLESYLEAYRYIVELSKLGYNVTNMVDALNRALYLQETGHGINASSLLESLLQEARTELPQARAHYLIDMAINIVALALAVAAAALLYLKRRELIGALWLRLRGNDRVRGGGDGRARSLLFDAEVAAVLLAVFVVAVIMAVSPVVLNKYNQPFSAIGLLGPDMKIGGYPTAAALHQPIKLYVYVYNHMGVPTWYVVKLYFVNTTSLPPLNVTPIAVYQRILPYNESWVIPIVVVPNSTGRYRLVGELWMYSPDNMTLIYTGDYVQIWINVTKPTPNKR</sequence>
<name>G4RKA7_THETK</name>
<reference evidence="3 4" key="1">
    <citation type="journal article" date="2011" name="PLoS ONE">
        <title>The complete genome sequence of Thermoproteus tenax: a physiologically versatile member of the Crenarchaeota.</title>
        <authorList>
            <person name="Siebers B."/>
            <person name="Zaparty M."/>
            <person name="Raddatz G."/>
            <person name="Tjaden B."/>
            <person name="Albers S.V."/>
            <person name="Bell S.D."/>
            <person name="Blombach F."/>
            <person name="Kletzin A."/>
            <person name="Kyrpides N."/>
            <person name="Lanz C."/>
            <person name="Plagens A."/>
            <person name="Rampp M."/>
            <person name="Rosinus A."/>
            <person name="von Jan M."/>
            <person name="Makarova K.S."/>
            <person name="Klenk H.P."/>
            <person name="Schuster S.C."/>
            <person name="Hensel R."/>
        </authorList>
    </citation>
    <scope>NUCLEOTIDE SEQUENCE [LARGE SCALE GENOMIC DNA]</scope>
    <source>
        <strain evidence="4">ATCC 35583 / DSM 2078 / JCM 9277 / NBRC 100435 / Kra 1</strain>
    </source>
</reference>
<dbReference type="PaxDb" id="768679-TTX_1367"/>
<dbReference type="STRING" id="768679.TTX_1367"/>
<accession>G4RKA7</accession>
<dbReference type="HOGENOM" id="CLU_929448_0_0_2"/>
<dbReference type="KEGG" id="ttn:TTX_1367"/>
<feature type="transmembrane region" description="Helical" evidence="1">
    <location>
        <begin position="87"/>
        <end position="110"/>
    </location>
</feature>
<dbReference type="RefSeq" id="WP_014127257.1">
    <property type="nucleotide sequence ID" value="NC_016070.1"/>
</dbReference>
<organism evidence="3 4">
    <name type="scientific">Thermoproteus tenax (strain ATCC 35583 / DSM 2078 / JCM 9277 / NBRC 100435 / Kra 1)</name>
    <dbReference type="NCBI Taxonomy" id="768679"/>
    <lineage>
        <taxon>Archaea</taxon>
        <taxon>Thermoproteota</taxon>
        <taxon>Thermoprotei</taxon>
        <taxon>Thermoproteales</taxon>
        <taxon>Thermoproteaceae</taxon>
        <taxon>Thermoproteus</taxon>
    </lineage>
</organism>
<keyword evidence="1" id="KW-1133">Transmembrane helix</keyword>
<dbReference type="eggNOG" id="arCOG02884">
    <property type="taxonomic scope" value="Archaea"/>
</dbReference>
<keyword evidence="1" id="KW-0812">Transmembrane</keyword>
<dbReference type="EMBL" id="FN869859">
    <property type="protein sequence ID" value="CCC82002.1"/>
    <property type="molecule type" value="Genomic_DNA"/>
</dbReference>
<protein>
    <recommendedName>
        <fullName evidence="2">DUF1616 domain-containing protein</fullName>
    </recommendedName>
</protein>
<dbReference type="PATRIC" id="fig|768679.9.peg.1385"/>
<feature type="domain" description="DUF1616" evidence="2">
    <location>
        <begin position="146"/>
        <end position="265"/>
    </location>
</feature>
<evidence type="ECO:0000256" key="1">
    <source>
        <dbReference type="SAM" id="Phobius"/>
    </source>
</evidence>
<evidence type="ECO:0000313" key="3">
    <source>
        <dbReference type="EMBL" id="CCC82002.1"/>
    </source>
</evidence>
<keyword evidence="4" id="KW-1185">Reference proteome</keyword>
<dbReference type="GeneID" id="11262247"/>
<evidence type="ECO:0000313" key="4">
    <source>
        <dbReference type="Proteomes" id="UP000002654"/>
    </source>
</evidence>
<proteinExistence type="predicted"/>